<dbReference type="InterPro" id="IPR007669">
    <property type="entry name" value="Chst-1-like"/>
</dbReference>
<evidence type="ECO:0000313" key="2">
    <source>
        <dbReference type="WBParaSite" id="PTRK_0001300200.1"/>
    </source>
</evidence>
<protein>
    <submittedName>
        <fullName evidence="2">Uncharacterized protein</fullName>
    </submittedName>
</protein>
<dbReference type="WBParaSite" id="PTRK_0001300200.1">
    <property type="protein sequence ID" value="PTRK_0001300200.1"/>
    <property type="gene ID" value="PTRK_0001300200"/>
</dbReference>
<dbReference type="GO" id="GO:0050650">
    <property type="term" value="P:chondroitin sulfate proteoglycan biosynthetic process"/>
    <property type="evidence" value="ECO:0007669"/>
    <property type="project" value="InterPro"/>
</dbReference>
<accession>A0A0N4ZWH1</accession>
<evidence type="ECO:0000313" key="1">
    <source>
        <dbReference type="Proteomes" id="UP000038045"/>
    </source>
</evidence>
<dbReference type="GO" id="GO:0047756">
    <property type="term" value="F:chondroitin 4-sulfotransferase activity"/>
    <property type="evidence" value="ECO:0007669"/>
    <property type="project" value="InterPro"/>
</dbReference>
<dbReference type="PANTHER" id="PTHR22900">
    <property type="entry name" value="PROTEIN CBG14245-RELATED"/>
    <property type="match status" value="1"/>
</dbReference>
<proteinExistence type="predicted"/>
<sequence>MICLESESFIKTINKYINFNATLYSHKKLFFKTNHFDIKSALRTINNTNSWKQFIIIENPLEKFLNDFLQYCSNYREDNYTNSSLCYSCNGNINCFINNLFDDFYQKSKSYKQIHPSLKDNIFAPQTWRCNSHMDLHKHEKIRYEDIKNSNFTSIEMLLNNFNTTEVFKLSFVNELLENYRKKYSSINYLNKRLIMNKIRKSSLLTQRLVTIYFYDFMALEYDFPTFE</sequence>
<keyword evidence="1" id="KW-1185">Reference proteome</keyword>
<dbReference type="PANTHER" id="PTHR22900:SF5">
    <property type="entry name" value="PROTEIN CBG14245"/>
    <property type="match status" value="1"/>
</dbReference>
<reference evidence="2" key="1">
    <citation type="submission" date="2017-02" db="UniProtKB">
        <authorList>
            <consortium name="WormBaseParasite"/>
        </authorList>
    </citation>
    <scope>IDENTIFICATION</scope>
</reference>
<dbReference type="Proteomes" id="UP000038045">
    <property type="component" value="Unplaced"/>
</dbReference>
<name>A0A0N4ZWH1_PARTI</name>
<organism evidence="1 2">
    <name type="scientific">Parastrongyloides trichosuri</name>
    <name type="common">Possum-specific nematode worm</name>
    <dbReference type="NCBI Taxonomy" id="131310"/>
    <lineage>
        <taxon>Eukaryota</taxon>
        <taxon>Metazoa</taxon>
        <taxon>Ecdysozoa</taxon>
        <taxon>Nematoda</taxon>
        <taxon>Chromadorea</taxon>
        <taxon>Rhabditida</taxon>
        <taxon>Tylenchina</taxon>
        <taxon>Panagrolaimomorpha</taxon>
        <taxon>Strongyloidoidea</taxon>
        <taxon>Strongyloididae</taxon>
        <taxon>Parastrongyloides</taxon>
    </lineage>
</organism>
<dbReference type="GO" id="GO:1902884">
    <property type="term" value="P:positive regulation of response to oxidative stress"/>
    <property type="evidence" value="ECO:0007669"/>
    <property type="project" value="InterPro"/>
</dbReference>
<dbReference type="AlphaFoldDB" id="A0A0N4ZWH1"/>